<dbReference type="Gene3D" id="3.40.50.300">
    <property type="entry name" value="P-loop containing nucleotide triphosphate hydrolases"/>
    <property type="match status" value="1"/>
</dbReference>
<dbReference type="PRINTS" id="PR00326">
    <property type="entry name" value="GTP1OBG"/>
</dbReference>
<name>A0A955I2E4_9BACT</name>
<dbReference type="InterPro" id="IPR012676">
    <property type="entry name" value="TGS-like"/>
</dbReference>
<evidence type="ECO:0000313" key="8">
    <source>
        <dbReference type="Proteomes" id="UP000741282"/>
    </source>
</evidence>
<accession>A0A955I2E4</accession>
<dbReference type="PANTHER" id="PTHR23305:SF18">
    <property type="entry name" value="OBG-TYPE G DOMAIN-CONTAINING PROTEIN"/>
    <property type="match status" value="1"/>
</dbReference>
<dbReference type="InterPro" id="IPR041706">
    <property type="entry name" value="YchF_N"/>
</dbReference>
<keyword evidence="2" id="KW-0479">Metal-binding</keyword>
<comment type="caution">
    <text evidence="7">The sequence shown here is derived from an EMBL/GenBank/DDBJ whole genome shotgun (WGS) entry which is preliminary data.</text>
</comment>
<gene>
    <name evidence="7" type="primary">ychF</name>
    <name evidence="7" type="ORF">KC685_01765</name>
</gene>
<dbReference type="InterPro" id="IPR031167">
    <property type="entry name" value="G_OBG"/>
</dbReference>
<dbReference type="GO" id="GO:0005524">
    <property type="term" value="F:ATP binding"/>
    <property type="evidence" value="ECO:0007669"/>
    <property type="project" value="UniProtKB-KW"/>
</dbReference>
<dbReference type="SUPFAM" id="SSF52540">
    <property type="entry name" value="P-loop containing nucleoside triphosphate hydrolases"/>
    <property type="match status" value="1"/>
</dbReference>
<feature type="domain" description="OBG-type G" evidence="6">
    <location>
        <begin position="9"/>
        <end position="214"/>
    </location>
</feature>
<dbReference type="GO" id="GO:0005525">
    <property type="term" value="F:GTP binding"/>
    <property type="evidence" value="ECO:0007669"/>
    <property type="project" value="InterPro"/>
</dbReference>
<protein>
    <submittedName>
        <fullName evidence="7">Redox-regulated ATPase YchF</fullName>
    </submittedName>
</protein>
<dbReference type="GO" id="GO:0016887">
    <property type="term" value="F:ATP hydrolysis activity"/>
    <property type="evidence" value="ECO:0007669"/>
    <property type="project" value="InterPro"/>
</dbReference>
<keyword evidence="3" id="KW-0547">Nucleotide-binding</keyword>
<organism evidence="7 8">
    <name type="scientific">Candidatus Dojkabacteria bacterium</name>
    <dbReference type="NCBI Taxonomy" id="2099670"/>
    <lineage>
        <taxon>Bacteria</taxon>
        <taxon>Candidatus Dojkabacteria</taxon>
    </lineage>
</organism>
<dbReference type="InterPro" id="IPR027417">
    <property type="entry name" value="P-loop_NTPase"/>
</dbReference>
<dbReference type="InterPro" id="IPR006073">
    <property type="entry name" value="GTP-bd"/>
</dbReference>
<dbReference type="FunFam" id="3.10.20.30:FF:000029">
    <property type="entry name" value="Obg-like ATPase 1"/>
    <property type="match status" value="1"/>
</dbReference>
<reference evidence="7" key="2">
    <citation type="journal article" date="2021" name="Microbiome">
        <title>Successional dynamics and alternative stable states in a saline activated sludge microbial community over 9 years.</title>
        <authorList>
            <person name="Wang Y."/>
            <person name="Ye J."/>
            <person name="Ju F."/>
            <person name="Liu L."/>
            <person name="Boyd J.A."/>
            <person name="Deng Y."/>
            <person name="Parks D.H."/>
            <person name="Jiang X."/>
            <person name="Yin X."/>
            <person name="Woodcroft B.J."/>
            <person name="Tyson G.W."/>
            <person name="Hugenholtz P."/>
            <person name="Polz M.F."/>
            <person name="Zhang T."/>
        </authorList>
    </citation>
    <scope>NUCLEOTIDE SEQUENCE</scope>
    <source>
        <strain evidence="7">HKST-UBA17</strain>
    </source>
</reference>
<proteinExistence type="predicted"/>
<keyword evidence="5" id="KW-0460">Magnesium</keyword>
<dbReference type="CDD" id="cd01900">
    <property type="entry name" value="YchF"/>
    <property type="match status" value="1"/>
</dbReference>
<sequence length="368" mass="41009">MSAIRSHSLSIGIVGLPNAGKSTLFNSLTENTVPAENFPFCTIDKNVGVVEVPDPRLESLSKHYQAQKVVPSAITFVDIAGLVKGASEGEGLGNQFLSHIREVDMIMYVLRAFRSQTITHIYERIDPWDDFQIVQTELILKDLDTVERKYAEISKKARVTKEKEIQLQTGTLEKLKSALGEGIPAIDVQLTKDEKEFADDLWLLSSKPRLFILNVQAESLSDAQTQIKMFEDRLPDCRAIAVDVKIVGDLSRMNEAEKFEYIDLLGYQPILIDDVIHTAFEQLQLITFYTGSEKECNAWSIVQGATAKEAAGVIHTDLSTGFITADVVNVEKMIALGGYQQAKEKGLVRNQGKGYIMQDGDYMVVYSH</sequence>
<keyword evidence="4" id="KW-0067">ATP-binding</keyword>
<dbReference type="Pfam" id="PF06071">
    <property type="entry name" value="YchF-GTPase_C"/>
    <property type="match status" value="1"/>
</dbReference>
<evidence type="ECO:0000313" key="7">
    <source>
        <dbReference type="EMBL" id="MCA9376626.1"/>
    </source>
</evidence>
<dbReference type="Proteomes" id="UP000741282">
    <property type="component" value="Unassembled WGS sequence"/>
</dbReference>
<dbReference type="InterPro" id="IPR023192">
    <property type="entry name" value="TGS-like_dom_sf"/>
</dbReference>
<dbReference type="EMBL" id="JAGQLN010000005">
    <property type="protein sequence ID" value="MCA9376626.1"/>
    <property type="molecule type" value="Genomic_DNA"/>
</dbReference>
<dbReference type="Gene3D" id="3.10.20.30">
    <property type="match status" value="1"/>
</dbReference>
<reference evidence="7" key="1">
    <citation type="submission" date="2020-04" db="EMBL/GenBank/DDBJ databases">
        <authorList>
            <person name="Zhang T."/>
        </authorList>
    </citation>
    <scope>NUCLEOTIDE SEQUENCE</scope>
    <source>
        <strain evidence="7">HKST-UBA17</strain>
    </source>
</reference>
<evidence type="ECO:0000256" key="2">
    <source>
        <dbReference type="ARBA" id="ARBA00022723"/>
    </source>
</evidence>
<evidence type="ECO:0000256" key="4">
    <source>
        <dbReference type="ARBA" id="ARBA00022840"/>
    </source>
</evidence>
<dbReference type="AlphaFoldDB" id="A0A955I2E4"/>
<comment type="cofactor">
    <cofactor evidence="1">
        <name>Mg(2+)</name>
        <dbReference type="ChEBI" id="CHEBI:18420"/>
    </cofactor>
</comment>
<dbReference type="FunFam" id="1.10.150.300:FF:000001">
    <property type="entry name" value="Ribosome-binding ATPase YchF"/>
    <property type="match status" value="1"/>
</dbReference>
<evidence type="ECO:0000259" key="6">
    <source>
        <dbReference type="PROSITE" id="PS51710"/>
    </source>
</evidence>
<dbReference type="Pfam" id="PF01926">
    <property type="entry name" value="MMR_HSR1"/>
    <property type="match status" value="1"/>
</dbReference>
<dbReference type="PIRSF" id="PIRSF006641">
    <property type="entry name" value="CHP00092"/>
    <property type="match status" value="1"/>
</dbReference>
<dbReference type="GO" id="GO:0005737">
    <property type="term" value="C:cytoplasm"/>
    <property type="evidence" value="ECO:0007669"/>
    <property type="project" value="TreeGrafter"/>
</dbReference>
<dbReference type="InterPro" id="IPR013029">
    <property type="entry name" value="YchF_C"/>
</dbReference>
<dbReference type="PROSITE" id="PS51710">
    <property type="entry name" value="G_OBG"/>
    <property type="match status" value="1"/>
</dbReference>
<evidence type="ECO:0000256" key="5">
    <source>
        <dbReference type="ARBA" id="ARBA00022842"/>
    </source>
</evidence>
<evidence type="ECO:0000256" key="1">
    <source>
        <dbReference type="ARBA" id="ARBA00001946"/>
    </source>
</evidence>
<dbReference type="PANTHER" id="PTHR23305">
    <property type="entry name" value="OBG GTPASE FAMILY"/>
    <property type="match status" value="1"/>
</dbReference>
<dbReference type="Gene3D" id="1.10.150.300">
    <property type="entry name" value="TGS-like domain"/>
    <property type="match status" value="1"/>
</dbReference>
<dbReference type="NCBIfam" id="TIGR00092">
    <property type="entry name" value="redox-regulated ATPase YchF"/>
    <property type="match status" value="1"/>
</dbReference>
<dbReference type="SUPFAM" id="SSF81271">
    <property type="entry name" value="TGS-like"/>
    <property type="match status" value="1"/>
</dbReference>
<dbReference type="InterPro" id="IPR004396">
    <property type="entry name" value="ATPase_YchF/OLA1"/>
</dbReference>
<evidence type="ECO:0000256" key="3">
    <source>
        <dbReference type="ARBA" id="ARBA00022741"/>
    </source>
</evidence>
<dbReference type="GO" id="GO:0046872">
    <property type="term" value="F:metal ion binding"/>
    <property type="evidence" value="ECO:0007669"/>
    <property type="project" value="UniProtKB-KW"/>
</dbReference>
<dbReference type="InterPro" id="IPR012675">
    <property type="entry name" value="Beta-grasp_dom_sf"/>
</dbReference>